<reference evidence="1" key="1">
    <citation type="submission" date="2021-08" db="EMBL/GenBank/DDBJ databases">
        <authorList>
            <person name="Stevens D.C."/>
        </authorList>
    </citation>
    <scope>NUCLEOTIDE SEQUENCE</scope>
    <source>
        <strain evidence="1">DSM 53165</strain>
    </source>
</reference>
<accession>A0ABS7U4P3</accession>
<proteinExistence type="predicted"/>
<dbReference type="RefSeq" id="WP_224197170.1">
    <property type="nucleotide sequence ID" value="NZ_JAIRAU010000057.1"/>
</dbReference>
<organism evidence="1 2">
    <name type="scientific">Nannocystis pusilla</name>
    <dbReference type="NCBI Taxonomy" id="889268"/>
    <lineage>
        <taxon>Bacteria</taxon>
        <taxon>Pseudomonadati</taxon>
        <taxon>Myxococcota</taxon>
        <taxon>Polyangia</taxon>
        <taxon>Nannocystales</taxon>
        <taxon>Nannocystaceae</taxon>
        <taxon>Nannocystis</taxon>
    </lineage>
</organism>
<gene>
    <name evidence="1" type="ORF">K7C98_39855</name>
</gene>
<comment type="caution">
    <text evidence="1">The sequence shown here is derived from an EMBL/GenBank/DDBJ whole genome shotgun (WGS) entry which is preliminary data.</text>
</comment>
<keyword evidence="2" id="KW-1185">Reference proteome</keyword>
<protein>
    <submittedName>
        <fullName evidence="1">Uncharacterized protein</fullName>
    </submittedName>
</protein>
<dbReference type="Proteomes" id="UP001139031">
    <property type="component" value="Unassembled WGS sequence"/>
</dbReference>
<evidence type="ECO:0000313" key="2">
    <source>
        <dbReference type="Proteomes" id="UP001139031"/>
    </source>
</evidence>
<name>A0ABS7U4P3_9BACT</name>
<evidence type="ECO:0000313" key="1">
    <source>
        <dbReference type="EMBL" id="MBZ5715428.1"/>
    </source>
</evidence>
<dbReference type="EMBL" id="JAIRAU010000057">
    <property type="protein sequence ID" value="MBZ5715428.1"/>
    <property type="molecule type" value="Genomic_DNA"/>
</dbReference>
<sequence>MPDGRVEIPARRELTAVGLGPAGLFHRARLGTCTEHLDFGLAAPSEGVYAYMLGGPGRPDTTAAVLELEALLGQPPGPVGTVVAFPARGVAIFLAPGARRLRRSLVAWGLRQFWCAEPEAAPLRLGDALRFISSWTRDAYRTLPGPVSPLLYWHHHGKLSVLGDLGLSHLPRELARLVLSSA</sequence>